<keyword evidence="1" id="KW-0812">Transmembrane</keyword>
<name>A0AAD5UIN0_9FUNG</name>
<feature type="transmembrane region" description="Helical" evidence="1">
    <location>
        <begin position="78"/>
        <end position="96"/>
    </location>
</feature>
<dbReference type="EMBL" id="JADGKB010000059">
    <property type="protein sequence ID" value="KAJ3255875.1"/>
    <property type="molecule type" value="Genomic_DNA"/>
</dbReference>
<accession>A0AAD5UIN0</accession>
<sequence>MSCGGSKVATVLLSIALVNVLHNIFAYTAFYLGDMYPGFNGQNLWTAQAASAAAVRSLELYCNFLMVAAVANRNQIRLLQVITLIAMVGVWGGRIYDVYGAFLVESNIRVGMAIVAAFGVFQSCFGLYTIRSAMTVLGPENAGNGQVRKLLLKSAVRLTFIQFIDIFELIGK</sequence>
<gene>
    <name evidence="2" type="ORF">HK103_005888</name>
</gene>
<evidence type="ECO:0000313" key="2">
    <source>
        <dbReference type="EMBL" id="KAJ3255875.1"/>
    </source>
</evidence>
<organism evidence="2 3">
    <name type="scientific">Boothiomyces macroporosus</name>
    <dbReference type="NCBI Taxonomy" id="261099"/>
    <lineage>
        <taxon>Eukaryota</taxon>
        <taxon>Fungi</taxon>
        <taxon>Fungi incertae sedis</taxon>
        <taxon>Chytridiomycota</taxon>
        <taxon>Chytridiomycota incertae sedis</taxon>
        <taxon>Chytridiomycetes</taxon>
        <taxon>Rhizophydiales</taxon>
        <taxon>Terramycetaceae</taxon>
        <taxon>Boothiomyces</taxon>
    </lineage>
</organism>
<feature type="transmembrane region" description="Helical" evidence="1">
    <location>
        <begin position="108"/>
        <end position="130"/>
    </location>
</feature>
<keyword evidence="1" id="KW-1133">Transmembrane helix</keyword>
<dbReference type="AlphaFoldDB" id="A0AAD5UIN0"/>
<keyword evidence="1" id="KW-0472">Membrane</keyword>
<comment type="caution">
    <text evidence="2">The sequence shown here is derived from an EMBL/GenBank/DDBJ whole genome shotgun (WGS) entry which is preliminary data.</text>
</comment>
<reference evidence="2" key="1">
    <citation type="submission" date="2020-05" db="EMBL/GenBank/DDBJ databases">
        <title>Phylogenomic resolution of chytrid fungi.</title>
        <authorList>
            <person name="Stajich J.E."/>
            <person name="Amses K."/>
            <person name="Simmons R."/>
            <person name="Seto K."/>
            <person name="Myers J."/>
            <person name="Bonds A."/>
            <person name="Quandt C.A."/>
            <person name="Barry K."/>
            <person name="Liu P."/>
            <person name="Grigoriev I."/>
            <person name="Longcore J.E."/>
            <person name="James T.Y."/>
        </authorList>
    </citation>
    <scope>NUCLEOTIDE SEQUENCE</scope>
    <source>
        <strain evidence="2">PLAUS21</strain>
    </source>
</reference>
<dbReference type="Proteomes" id="UP001210925">
    <property type="component" value="Unassembled WGS sequence"/>
</dbReference>
<evidence type="ECO:0000256" key="1">
    <source>
        <dbReference type="SAM" id="Phobius"/>
    </source>
</evidence>
<evidence type="ECO:0000313" key="3">
    <source>
        <dbReference type="Proteomes" id="UP001210925"/>
    </source>
</evidence>
<keyword evidence="3" id="KW-1185">Reference proteome</keyword>
<proteinExistence type="predicted"/>
<protein>
    <submittedName>
        <fullName evidence="2">Uncharacterized protein</fullName>
    </submittedName>
</protein>